<gene>
    <name evidence="3" type="ORF">SAMN05216378_0305</name>
</gene>
<dbReference type="RefSeq" id="WP_091180192.1">
    <property type="nucleotide sequence ID" value="NZ_FOMT01000001.1"/>
</dbReference>
<evidence type="ECO:0000313" key="3">
    <source>
        <dbReference type="EMBL" id="SFD52245.1"/>
    </source>
</evidence>
<evidence type="ECO:0000313" key="4">
    <source>
        <dbReference type="Proteomes" id="UP000198855"/>
    </source>
</evidence>
<keyword evidence="2" id="KW-0949">S-adenosyl-L-methionine</keyword>
<keyword evidence="4" id="KW-1185">Reference proteome</keyword>
<dbReference type="SUPFAM" id="SSF53335">
    <property type="entry name" value="S-adenosyl-L-methionine-dependent methyltransferases"/>
    <property type="match status" value="1"/>
</dbReference>
<proteinExistence type="predicted"/>
<dbReference type="Proteomes" id="UP000198855">
    <property type="component" value="Unassembled WGS sequence"/>
</dbReference>
<dbReference type="PROSITE" id="PS51142">
    <property type="entry name" value="NAS"/>
    <property type="match status" value="1"/>
</dbReference>
<evidence type="ECO:0000256" key="1">
    <source>
        <dbReference type="ARBA" id="ARBA00022679"/>
    </source>
</evidence>
<dbReference type="Pfam" id="PF03059">
    <property type="entry name" value="NAS"/>
    <property type="match status" value="1"/>
</dbReference>
<accession>A0A1I1T0M8</accession>
<organism evidence="3 4">
    <name type="scientific">Paenibacillus catalpae</name>
    <dbReference type="NCBI Taxonomy" id="1045775"/>
    <lineage>
        <taxon>Bacteria</taxon>
        <taxon>Bacillati</taxon>
        <taxon>Bacillota</taxon>
        <taxon>Bacilli</taxon>
        <taxon>Bacillales</taxon>
        <taxon>Paenibacillaceae</taxon>
        <taxon>Paenibacillus</taxon>
    </lineage>
</organism>
<sequence>MDVYSAGSAIHTASLPRMQVINDFIAFIREANELLQREIDLSPANQLVMSMISRLSLQLRSRYLPEEVQAVLSNEYIRLHQRQLQDKLSEAEFLTELSDSRQASKSQEPVLDAVKGLPHWPVYVALVRQELSTLHRFTREDRQSDKSPIVFVGSGPMPLSPIILHLLGDVEVICVEMDAVAYEASCSLLEHMGLGNKVSVVLENGSRFDYGSYNRIFVASLVRNKQAVFEQINRTSPSPLVAVRTAEGMKQIMYEAIDETQLQSQGWRILGRTIPDENLVINSTLFLEHAAPHSMLD</sequence>
<dbReference type="GO" id="GO:0030410">
    <property type="term" value="F:nicotianamine synthase activity"/>
    <property type="evidence" value="ECO:0007669"/>
    <property type="project" value="InterPro"/>
</dbReference>
<dbReference type="STRING" id="1045775.SAMN05216378_0305"/>
<dbReference type="InterPro" id="IPR029063">
    <property type="entry name" value="SAM-dependent_MTases_sf"/>
</dbReference>
<dbReference type="PANTHER" id="PTHR32266:SF12">
    <property type="entry name" value="NICOTIANAMINE SYNTHASE 3"/>
    <property type="match status" value="1"/>
</dbReference>
<dbReference type="AlphaFoldDB" id="A0A1I1T0M8"/>
<protein>
    <submittedName>
        <fullName evidence="3">Nicotianamine synthase protein</fullName>
    </submittedName>
</protein>
<name>A0A1I1T0M8_9BACL</name>
<reference evidence="4" key="1">
    <citation type="submission" date="2016-10" db="EMBL/GenBank/DDBJ databases">
        <authorList>
            <person name="Varghese N."/>
            <person name="Submissions S."/>
        </authorList>
    </citation>
    <scope>NUCLEOTIDE SEQUENCE [LARGE SCALE GENOMIC DNA]</scope>
    <source>
        <strain evidence="4">CGMCC 1.10784</strain>
    </source>
</reference>
<evidence type="ECO:0000256" key="2">
    <source>
        <dbReference type="ARBA" id="ARBA00022691"/>
    </source>
</evidence>
<dbReference type="GO" id="GO:0030418">
    <property type="term" value="P:nicotianamine biosynthetic process"/>
    <property type="evidence" value="ECO:0007669"/>
    <property type="project" value="InterPro"/>
</dbReference>
<keyword evidence="1" id="KW-0808">Transferase</keyword>
<dbReference type="PANTHER" id="PTHR32266">
    <property type="entry name" value="NICOTIANAMINE SYNTHASE 3"/>
    <property type="match status" value="1"/>
</dbReference>
<dbReference type="InterPro" id="IPR004298">
    <property type="entry name" value="Nicotian_synth"/>
</dbReference>
<dbReference type="EMBL" id="FOMT01000001">
    <property type="protein sequence ID" value="SFD52245.1"/>
    <property type="molecule type" value="Genomic_DNA"/>
</dbReference>
<dbReference type="Gene3D" id="3.40.50.150">
    <property type="entry name" value="Vaccinia Virus protein VP39"/>
    <property type="match status" value="1"/>
</dbReference>
<dbReference type="OrthoDB" id="2564759at2"/>